<protein>
    <recommendedName>
        <fullName evidence="3">Alpha-amylase</fullName>
        <ecNumber evidence="3">3.2.1.1</ecNumber>
    </recommendedName>
</protein>
<comment type="similarity">
    <text evidence="1 2">Belongs to the glycosyl hydrolase 13 family.</text>
</comment>
<dbReference type="PRINTS" id="PR00110">
    <property type="entry name" value="ALPHAAMYLASE"/>
</dbReference>
<dbReference type="AlphaFoldDB" id="A0A936ZUB3"/>
<proteinExistence type="inferred from homology"/>
<dbReference type="EC" id="3.2.1.1" evidence="3"/>
<dbReference type="SUPFAM" id="SSF51445">
    <property type="entry name" value="(Trans)glycosidases"/>
    <property type="match status" value="1"/>
</dbReference>
<dbReference type="PROSITE" id="PS51257">
    <property type="entry name" value="PROKAR_LIPOPROTEIN"/>
    <property type="match status" value="1"/>
</dbReference>
<dbReference type="PANTHER" id="PTHR10357:SF209">
    <property type="entry name" value="PERIPLASMIC ALPHA-AMYLASE"/>
    <property type="match status" value="1"/>
</dbReference>
<evidence type="ECO:0000256" key="4">
    <source>
        <dbReference type="SAM" id="MobiDB-lite"/>
    </source>
</evidence>
<accession>A0A936ZUB3</accession>
<evidence type="ECO:0000259" key="5">
    <source>
        <dbReference type="SMART" id="SM00642"/>
    </source>
</evidence>
<dbReference type="GO" id="GO:0005975">
    <property type="term" value="P:carbohydrate metabolic process"/>
    <property type="evidence" value="ECO:0007669"/>
    <property type="project" value="InterPro"/>
</dbReference>
<sequence>MKRFTTPLIFLLLAIAISCKSEPKKEETKQPQTDQENTTKSKTSEGLPFIWEGANVYFLLTDRFYNGDTTNDELLNRTKETGKLRGFEGGDFRGIIKKIEEGYFKDLGINALWFNPVVEQIHESVDEGTGNTYAFHGYWAKDWTKIDPNYGTYKELKELIDVAHKNGIRILMDVVLNHTGPVTEKDPVWPDSWVRTSPQCTYKDYATAVTCTLVKNLPDIKTESNEDVELPQVLINKWKSEGRLEIELAELDVFFTKTGLKRSPKNYIIKWLTDYVRELGIDGYRVDTVKHVEEGAWNVLAEQAKIAFADWKSKNPDKILDDNDFYVLGELYGYGIDGKRYYDFGDRKVDYFANGFDNMINFQFKYDASKNDYEALFSKYSKILHTNLVGKSVMNYISSHDDGDPFDKDRTKQYESATKLLLTPGISQIYYGDETARPLIIEDTQGDATLRSNMNWDVVENDTIKTSLLHWQKLGTFRKHHPSVGAGKHQQISKSPYVFSRSYNKNGISDKVVIGLDLPQGEKTIQINSVFPEGAILVDHYSGIETKVSQNTATINSNHPIALLELKK</sequence>
<keyword evidence="3" id="KW-0119">Carbohydrate metabolism</keyword>
<feature type="domain" description="Glycosyl hydrolase family 13 catalytic" evidence="5">
    <location>
        <begin position="58"/>
        <end position="478"/>
    </location>
</feature>
<dbReference type="InterPro" id="IPR006047">
    <property type="entry name" value="GH13_cat_dom"/>
</dbReference>
<dbReference type="PANTHER" id="PTHR10357">
    <property type="entry name" value="ALPHA-AMYLASE FAMILY MEMBER"/>
    <property type="match status" value="1"/>
</dbReference>
<evidence type="ECO:0000256" key="2">
    <source>
        <dbReference type="RuleBase" id="RU003615"/>
    </source>
</evidence>
<dbReference type="Gene3D" id="3.20.20.80">
    <property type="entry name" value="Glycosidases"/>
    <property type="match status" value="2"/>
</dbReference>
<dbReference type="EMBL" id="JAERQJ010000009">
    <property type="protein sequence ID" value="MBL0685517.1"/>
    <property type="molecule type" value="Genomic_DNA"/>
</dbReference>
<dbReference type="InterPro" id="IPR006046">
    <property type="entry name" value="Alpha_amylase"/>
</dbReference>
<evidence type="ECO:0000313" key="6">
    <source>
        <dbReference type="EMBL" id="MBL0685517.1"/>
    </source>
</evidence>
<dbReference type="SMART" id="SM00642">
    <property type="entry name" value="Aamy"/>
    <property type="match status" value="1"/>
</dbReference>
<name>A0A936ZUB3_9FLAO</name>
<evidence type="ECO:0000313" key="7">
    <source>
        <dbReference type="Proteomes" id="UP000651057"/>
    </source>
</evidence>
<dbReference type="GO" id="GO:0004556">
    <property type="term" value="F:alpha-amylase activity"/>
    <property type="evidence" value="ECO:0007669"/>
    <property type="project" value="UniProtKB-UniRule"/>
</dbReference>
<organism evidence="6 7">
    <name type="scientific">Aquimarina mytili</name>
    <dbReference type="NCBI Taxonomy" id="874423"/>
    <lineage>
        <taxon>Bacteria</taxon>
        <taxon>Pseudomonadati</taxon>
        <taxon>Bacteroidota</taxon>
        <taxon>Flavobacteriia</taxon>
        <taxon>Flavobacteriales</taxon>
        <taxon>Flavobacteriaceae</taxon>
        <taxon>Aquimarina</taxon>
    </lineage>
</organism>
<dbReference type="InterPro" id="IPR017853">
    <property type="entry name" value="GH"/>
</dbReference>
<comment type="catalytic activity">
    <reaction evidence="3">
        <text>Endohydrolysis of (1-&gt;4)-alpha-D-glucosidic linkages in polysaccharides containing three or more (1-&gt;4)-alpha-linked D-glucose units.</text>
        <dbReference type="EC" id="3.2.1.1"/>
    </reaction>
</comment>
<dbReference type="Pfam" id="PF00128">
    <property type="entry name" value="Alpha-amylase"/>
    <property type="match status" value="1"/>
</dbReference>
<keyword evidence="7" id="KW-1185">Reference proteome</keyword>
<dbReference type="Proteomes" id="UP000651057">
    <property type="component" value="Unassembled WGS sequence"/>
</dbReference>
<dbReference type="GO" id="GO:0043169">
    <property type="term" value="F:cation binding"/>
    <property type="evidence" value="ECO:0007669"/>
    <property type="project" value="InterPro"/>
</dbReference>
<evidence type="ECO:0000256" key="1">
    <source>
        <dbReference type="ARBA" id="ARBA00008061"/>
    </source>
</evidence>
<evidence type="ECO:0000256" key="3">
    <source>
        <dbReference type="RuleBase" id="RU361134"/>
    </source>
</evidence>
<reference evidence="6" key="1">
    <citation type="submission" date="2021-01" db="EMBL/GenBank/DDBJ databases">
        <authorList>
            <person name="Zhong Y.L."/>
        </authorList>
    </citation>
    <scope>NUCLEOTIDE SEQUENCE</scope>
    <source>
        <strain evidence="6">KCTC 23302</strain>
    </source>
</reference>
<gene>
    <name evidence="6" type="ORF">JJQ60_18425</name>
</gene>
<dbReference type="RefSeq" id="WP_201923696.1">
    <property type="nucleotide sequence ID" value="NZ_BAABAX010000012.1"/>
</dbReference>
<keyword evidence="3" id="KW-0326">Glycosidase</keyword>
<keyword evidence="3" id="KW-0378">Hydrolase</keyword>
<comment type="caution">
    <text evidence="6">The sequence shown here is derived from an EMBL/GenBank/DDBJ whole genome shotgun (WGS) entry which is preliminary data.</text>
</comment>
<feature type="region of interest" description="Disordered" evidence="4">
    <location>
        <begin position="23"/>
        <end position="44"/>
    </location>
</feature>